<dbReference type="eggNOG" id="COG1716">
    <property type="taxonomic scope" value="Bacteria"/>
</dbReference>
<evidence type="ECO:0000259" key="1">
    <source>
        <dbReference type="PROSITE" id="PS50006"/>
    </source>
</evidence>
<dbReference type="Pfam" id="PF00498">
    <property type="entry name" value="FHA"/>
    <property type="match status" value="1"/>
</dbReference>
<dbReference type="HOGENOM" id="CLU_102503_0_0_6"/>
<keyword evidence="3" id="KW-1185">Reference proteome</keyword>
<gene>
    <name evidence="2" type="ordered locus">Metme_4465</name>
</gene>
<dbReference type="CDD" id="cd00060">
    <property type="entry name" value="FHA"/>
    <property type="match status" value="2"/>
</dbReference>
<name>G0A4R7_METMM</name>
<reference key="2">
    <citation type="submission" date="2011-05" db="EMBL/GenBank/DDBJ databases">
        <title>Complete genome sequence of the aerobic marine methanotroph Methylomonas methanica MC09.</title>
        <authorList>
            <person name="Boden R."/>
            <person name="Cunliffe M."/>
            <person name="Scanlan J."/>
            <person name="Moussard H."/>
            <person name="Kits K.D."/>
            <person name="Klotz M."/>
            <person name="Jetten M."/>
            <person name="Vuilleumier S."/>
            <person name="Han J."/>
            <person name="Peters L."/>
            <person name="Mikhailova N."/>
            <person name="Teshima H."/>
            <person name="Tapia R."/>
            <person name="Kyrpides N."/>
            <person name="Ivanova N."/>
            <person name="Pagani I."/>
            <person name="Cheng J.-F."/>
            <person name="Goodwin L."/>
            <person name="Han C."/>
            <person name="Hauser L."/>
            <person name="Land M."/>
            <person name="Lapidus A."/>
            <person name="Lucas S."/>
            <person name="Pitluck S."/>
            <person name="Woyke T."/>
            <person name="Stein L.Y."/>
            <person name="Murrell C."/>
        </authorList>
    </citation>
    <scope>NUCLEOTIDE SEQUENCE</scope>
    <source>
        <strain>MC09</strain>
    </source>
</reference>
<dbReference type="Proteomes" id="UP000008888">
    <property type="component" value="Chromosome"/>
</dbReference>
<dbReference type="InterPro" id="IPR000253">
    <property type="entry name" value="FHA_dom"/>
</dbReference>
<evidence type="ECO:0000313" key="3">
    <source>
        <dbReference type="Proteomes" id="UP000008888"/>
    </source>
</evidence>
<evidence type="ECO:0000313" key="2">
    <source>
        <dbReference type="EMBL" id="AEG02808.1"/>
    </source>
</evidence>
<dbReference type="SUPFAM" id="SSF49879">
    <property type="entry name" value="SMAD/FHA domain"/>
    <property type="match status" value="2"/>
</dbReference>
<accession>G0A4R7</accession>
<dbReference type="RefSeq" id="WP_013821021.1">
    <property type="nucleotide sequence ID" value="NC_015572.1"/>
</dbReference>
<dbReference type="OrthoDB" id="151099at2"/>
<dbReference type="STRING" id="857087.Metme_4465"/>
<proteinExistence type="predicted"/>
<reference evidence="3" key="3">
    <citation type="submission" date="2011-05" db="EMBL/GenBank/DDBJ databases">
        <title>Complete sequence of Methylomonas methanica MC09.</title>
        <authorList>
            <consortium name="US DOE Joint Genome Institute"/>
            <person name="Lucas S."/>
            <person name="Han J."/>
            <person name="Lapidus A."/>
            <person name="Cheng J.-F."/>
            <person name="Goodwin L."/>
            <person name="Pitluck S."/>
            <person name="Peters L."/>
            <person name="Mikhailova N."/>
            <person name="Teshima H."/>
            <person name="Han C."/>
            <person name="Tapia R."/>
            <person name="Land M."/>
            <person name="Hauser L."/>
            <person name="Kyrpides N."/>
            <person name="Ivanova N."/>
            <person name="Pagani I."/>
            <person name="Stein L."/>
            <person name="Woyke T."/>
        </authorList>
    </citation>
    <scope>NUCLEOTIDE SEQUENCE [LARGE SCALE GENOMIC DNA]</scope>
    <source>
        <strain evidence="3">MC09</strain>
    </source>
</reference>
<dbReference type="Gene3D" id="2.60.200.20">
    <property type="match status" value="2"/>
</dbReference>
<dbReference type="PROSITE" id="PS50006">
    <property type="entry name" value="FHA_DOMAIN"/>
    <property type="match status" value="1"/>
</dbReference>
<reference evidence="2 3" key="1">
    <citation type="journal article" date="2011" name="J. Bacteriol.">
        <title>Complete Genome Sequence of the Aerobic Marine Methanotroph Methylomonas methanica MC09.</title>
        <authorList>
            <person name="Boden R."/>
            <person name="Cunliffe M."/>
            <person name="Scanlan J."/>
            <person name="Moussard H."/>
            <person name="Kits K.D."/>
            <person name="Klotz M.G."/>
            <person name="Jetten M.S."/>
            <person name="Vuilleumier S."/>
            <person name="Han J."/>
            <person name="Peters L."/>
            <person name="Mikhailova N."/>
            <person name="Teshima H."/>
            <person name="Tapia R."/>
            <person name="Kyrpides N."/>
            <person name="Ivanova N."/>
            <person name="Pagani I."/>
            <person name="Cheng J.F."/>
            <person name="Goodwin L."/>
            <person name="Han C."/>
            <person name="Hauser L."/>
            <person name="Land M.L."/>
            <person name="Lapidus A."/>
            <person name="Lucas S."/>
            <person name="Pitluck S."/>
            <person name="Woyke T."/>
            <person name="Stein L."/>
            <person name="Murrell J.C."/>
        </authorList>
    </citation>
    <scope>NUCLEOTIDE SEQUENCE [LARGE SCALE GENOMIC DNA]</scope>
    <source>
        <strain evidence="2 3">MC09</strain>
    </source>
</reference>
<dbReference type="InterPro" id="IPR008984">
    <property type="entry name" value="SMAD_FHA_dom_sf"/>
</dbReference>
<protein>
    <submittedName>
        <fullName evidence="2">FHA domain containing protein</fullName>
    </submittedName>
</protein>
<feature type="domain" description="FHA" evidence="1">
    <location>
        <begin position="23"/>
        <end position="72"/>
    </location>
</feature>
<dbReference type="AlphaFoldDB" id="G0A4R7"/>
<sequence length="233" mass="25619">MSFIEIYFNSALRNTVEIENNSASIGRASYNPIQIDNKGVSLLHAVITRQDKEWFIEDLNSTNGTYLNGVKVLGKQRIKFGDTISICKHDLKFASERSRAGPVANAYQSDDSDRTVMLGNNPAGAGAGVAAAGQANTSNCYLLVHGEKRNINKLLLNKDSYAIGNSKASDIRVGGWFTPKLVAEISRIGNNFYLLPRKSSLIKLNGQSLHTQSKLNNDDSIIIKKLLLKFVEE</sequence>
<organism evidence="2 3">
    <name type="scientific">Methylomonas methanica (strain DSM 25384 / MC09)</name>
    <dbReference type="NCBI Taxonomy" id="857087"/>
    <lineage>
        <taxon>Bacteria</taxon>
        <taxon>Pseudomonadati</taxon>
        <taxon>Pseudomonadota</taxon>
        <taxon>Gammaproteobacteria</taxon>
        <taxon>Methylococcales</taxon>
        <taxon>Methylococcaceae</taxon>
        <taxon>Methylomonas</taxon>
    </lineage>
</organism>
<dbReference type="KEGG" id="mmt:Metme_4465"/>
<dbReference type="InterPro" id="IPR050923">
    <property type="entry name" value="Cell_Proc_Reg/RNA_Proc"/>
</dbReference>
<dbReference type="SMART" id="SM00240">
    <property type="entry name" value="FHA"/>
    <property type="match status" value="1"/>
</dbReference>
<dbReference type="PANTHER" id="PTHR23308">
    <property type="entry name" value="NUCLEAR INHIBITOR OF PROTEIN PHOSPHATASE-1"/>
    <property type="match status" value="1"/>
</dbReference>
<dbReference type="EMBL" id="CP002738">
    <property type="protein sequence ID" value="AEG02808.1"/>
    <property type="molecule type" value="Genomic_DNA"/>
</dbReference>